<dbReference type="InterPro" id="IPR029063">
    <property type="entry name" value="SAM-dependent_MTases_sf"/>
</dbReference>
<evidence type="ECO:0000313" key="1">
    <source>
        <dbReference type="EMBL" id="GCL63494.1"/>
    </source>
</evidence>
<dbReference type="AlphaFoldDB" id="A0A480APM2"/>
<dbReference type="Gene3D" id="3.40.50.150">
    <property type="entry name" value="Vaccinia Virus protein VP39"/>
    <property type="match status" value="1"/>
</dbReference>
<gene>
    <name evidence="1" type="ORF">AQPW35_25750</name>
</gene>
<organism evidence="1 2">
    <name type="scientific">Pseudaquabacterium pictum</name>
    <dbReference type="NCBI Taxonomy" id="2315236"/>
    <lineage>
        <taxon>Bacteria</taxon>
        <taxon>Pseudomonadati</taxon>
        <taxon>Pseudomonadota</taxon>
        <taxon>Betaproteobacteria</taxon>
        <taxon>Burkholderiales</taxon>
        <taxon>Sphaerotilaceae</taxon>
        <taxon>Pseudaquabacterium</taxon>
    </lineage>
</organism>
<reference evidence="2" key="1">
    <citation type="submission" date="2019-03" db="EMBL/GenBank/DDBJ databases">
        <title>Aquabacterium pictum sp.nov., the first bacteriochlorophyll a-containing freshwater bacterium in the genus Aquabacterium of the class Betaproteobacteria.</title>
        <authorList>
            <person name="Hirose S."/>
            <person name="Tank M."/>
            <person name="Hara E."/>
            <person name="Tamaki H."/>
            <person name="Takaichi S."/>
            <person name="Haruta S."/>
            <person name="Hanada S."/>
        </authorList>
    </citation>
    <scope>NUCLEOTIDE SEQUENCE [LARGE SCALE GENOMIC DNA]</scope>
    <source>
        <strain evidence="2">W35</strain>
    </source>
</reference>
<proteinExistence type="predicted"/>
<dbReference type="CDD" id="cd02440">
    <property type="entry name" value="AdoMet_MTases"/>
    <property type="match status" value="1"/>
</dbReference>
<evidence type="ECO:0000313" key="2">
    <source>
        <dbReference type="Proteomes" id="UP000301751"/>
    </source>
</evidence>
<dbReference type="EMBL" id="BJCL01000006">
    <property type="protein sequence ID" value="GCL63494.1"/>
    <property type="molecule type" value="Genomic_DNA"/>
</dbReference>
<accession>A0A480APM2</accession>
<keyword evidence="2" id="KW-1185">Reference proteome</keyword>
<protein>
    <recommendedName>
        <fullName evidence="3">Methyltransferase domain-containing protein</fullName>
    </recommendedName>
</protein>
<dbReference type="Pfam" id="PF13489">
    <property type="entry name" value="Methyltransf_23"/>
    <property type="match status" value="1"/>
</dbReference>
<sequence>MADSTLELNYSRWLPADHAAPILDLGCGDGRVLRFLADKGFRQVHGVDRDAAALASIGTLPGVTLECTEVGLDYLRAQRGRFRLIIAKQMIYYIDRGEALAYMTALRDALADDGVLLVEYFNGSLLSSRMTELKDPFIRTAYTEHAMRRLFTASGLHEWFTGGERRPANPRLRSRVYDALRAAWMAAYKAILILERGHDSELPRIYTKSIIAVAGRQPAPGH</sequence>
<dbReference type="SUPFAM" id="SSF53335">
    <property type="entry name" value="S-adenosyl-L-methionine-dependent methyltransferases"/>
    <property type="match status" value="1"/>
</dbReference>
<evidence type="ECO:0008006" key="3">
    <source>
        <dbReference type="Google" id="ProtNLM"/>
    </source>
</evidence>
<dbReference type="Proteomes" id="UP000301751">
    <property type="component" value="Unassembled WGS sequence"/>
</dbReference>
<dbReference type="RefSeq" id="WP_228027113.1">
    <property type="nucleotide sequence ID" value="NZ_BJCL01000006.1"/>
</dbReference>
<comment type="caution">
    <text evidence="1">The sequence shown here is derived from an EMBL/GenBank/DDBJ whole genome shotgun (WGS) entry which is preliminary data.</text>
</comment>
<name>A0A480APM2_9BURK</name>